<gene>
    <name evidence="9" type="ORF">CCMP2556_LOCUS4656</name>
</gene>
<keyword evidence="4 8" id="KW-1133">Transmembrane helix</keyword>
<dbReference type="Pfam" id="PF25539">
    <property type="entry name" value="Bestrophin_2"/>
    <property type="match status" value="1"/>
</dbReference>
<sequence length="402" mass="45894">MLLYYNKSFFWLLVERRGSVFYRWDSILGGLVVAGLGILVQYWLDRALHHGFEPSPVIFHHYGFQALGVGVTFAIVFRTQLAWNRYWEAVTQLHFMYSKWADAFSQFQAFAEVTRKAALEKGDQTKADRIERKQRRLKVNYALLSTVAADRLTQGDNQRMEEVHARGVQTRGSMRIDKEKSGWIPPKMSERKVFNRAKSNDDDHEYVVFQKPSKHQVELLGQSNDAISSVMYWIIWDLADVMKDIDIAPPIQSRMYQELSNGMLGFNNCLKIADVPFPLPFAQLLGLLLVAFSLLIPVYVIVFTRSPVAGPILSFLLFESIWCLNEVAKELENPFGQDTNDITLTDFHLNFVDSLEDVSMPEHNEMLHHPTMGLEDDWGGNSGHSHSQDSDKTLASAPGMSL</sequence>
<evidence type="ECO:0008006" key="11">
    <source>
        <dbReference type="Google" id="ProtNLM"/>
    </source>
</evidence>
<keyword evidence="6 8" id="KW-0472">Membrane</keyword>
<dbReference type="InterPro" id="IPR044669">
    <property type="entry name" value="YneE/VCCN1/2-like"/>
</dbReference>
<accession>A0ABP0I6G2</accession>
<keyword evidence="10" id="KW-1185">Reference proteome</keyword>
<name>A0ABP0I6G2_9DINO</name>
<comment type="caution">
    <text evidence="9">The sequence shown here is derived from an EMBL/GenBank/DDBJ whole genome shotgun (WGS) entry which is preliminary data.</text>
</comment>
<keyword evidence="2" id="KW-0813">Transport</keyword>
<evidence type="ECO:0000256" key="1">
    <source>
        <dbReference type="ARBA" id="ARBA00004141"/>
    </source>
</evidence>
<dbReference type="PANTHER" id="PTHR33281:SF20">
    <property type="match status" value="1"/>
</dbReference>
<evidence type="ECO:0000256" key="8">
    <source>
        <dbReference type="SAM" id="Phobius"/>
    </source>
</evidence>
<comment type="subcellular location">
    <subcellularLocation>
        <location evidence="1">Membrane</location>
        <topology evidence="1">Multi-pass membrane protein</topology>
    </subcellularLocation>
</comment>
<organism evidence="9 10">
    <name type="scientific">Durusdinium trenchii</name>
    <dbReference type="NCBI Taxonomy" id="1381693"/>
    <lineage>
        <taxon>Eukaryota</taxon>
        <taxon>Sar</taxon>
        <taxon>Alveolata</taxon>
        <taxon>Dinophyceae</taxon>
        <taxon>Suessiales</taxon>
        <taxon>Symbiodiniaceae</taxon>
        <taxon>Durusdinium</taxon>
    </lineage>
</organism>
<evidence type="ECO:0000313" key="10">
    <source>
        <dbReference type="Proteomes" id="UP001642484"/>
    </source>
</evidence>
<keyword evidence="5" id="KW-0406">Ion transport</keyword>
<evidence type="ECO:0000313" key="9">
    <source>
        <dbReference type="EMBL" id="CAK8996920.1"/>
    </source>
</evidence>
<dbReference type="Proteomes" id="UP001642484">
    <property type="component" value="Unassembled WGS sequence"/>
</dbReference>
<keyword evidence="3 8" id="KW-0812">Transmembrane</keyword>
<feature type="transmembrane region" description="Helical" evidence="8">
    <location>
        <begin position="281"/>
        <end position="302"/>
    </location>
</feature>
<protein>
    <recommendedName>
        <fullName evidence="11">Bestrophin homolog</fullName>
    </recommendedName>
</protein>
<proteinExistence type="predicted"/>
<evidence type="ECO:0000256" key="5">
    <source>
        <dbReference type="ARBA" id="ARBA00023065"/>
    </source>
</evidence>
<dbReference type="EMBL" id="CAXAMN010001922">
    <property type="protein sequence ID" value="CAK8996920.1"/>
    <property type="molecule type" value="Genomic_DNA"/>
</dbReference>
<evidence type="ECO:0000256" key="7">
    <source>
        <dbReference type="SAM" id="MobiDB-lite"/>
    </source>
</evidence>
<reference evidence="9 10" key="1">
    <citation type="submission" date="2024-02" db="EMBL/GenBank/DDBJ databases">
        <authorList>
            <person name="Chen Y."/>
            <person name="Shah S."/>
            <person name="Dougan E. K."/>
            <person name="Thang M."/>
            <person name="Chan C."/>
        </authorList>
    </citation>
    <scope>NUCLEOTIDE SEQUENCE [LARGE SCALE GENOMIC DNA]</scope>
</reference>
<evidence type="ECO:0000256" key="4">
    <source>
        <dbReference type="ARBA" id="ARBA00022989"/>
    </source>
</evidence>
<feature type="transmembrane region" description="Helical" evidence="8">
    <location>
        <begin position="59"/>
        <end position="77"/>
    </location>
</feature>
<dbReference type="PANTHER" id="PTHR33281">
    <property type="entry name" value="UPF0187 PROTEIN YNEE"/>
    <property type="match status" value="1"/>
</dbReference>
<feature type="region of interest" description="Disordered" evidence="7">
    <location>
        <begin position="369"/>
        <end position="402"/>
    </location>
</feature>
<feature type="transmembrane region" description="Helical" evidence="8">
    <location>
        <begin position="21"/>
        <end position="44"/>
    </location>
</feature>
<evidence type="ECO:0000256" key="6">
    <source>
        <dbReference type="ARBA" id="ARBA00023136"/>
    </source>
</evidence>
<evidence type="ECO:0000256" key="2">
    <source>
        <dbReference type="ARBA" id="ARBA00022448"/>
    </source>
</evidence>
<evidence type="ECO:0000256" key="3">
    <source>
        <dbReference type="ARBA" id="ARBA00022692"/>
    </source>
</evidence>